<dbReference type="Gene3D" id="3.40.50.410">
    <property type="entry name" value="von Willebrand factor, type A domain"/>
    <property type="match status" value="1"/>
</dbReference>
<dbReference type="AlphaFoldDB" id="A0A1D9FWF9"/>
<dbReference type="PANTHER" id="PTHR10579">
    <property type="entry name" value="CALCIUM-ACTIVATED CHLORIDE CHANNEL REGULATOR"/>
    <property type="match status" value="1"/>
</dbReference>
<evidence type="ECO:0000313" key="2">
    <source>
        <dbReference type="EMBL" id="AOY79706.1"/>
    </source>
</evidence>
<protein>
    <submittedName>
        <fullName evidence="2">VWA domain-containing protein</fullName>
    </submittedName>
</protein>
<gene>
    <name evidence="2" type="ORF">BJP36_06975</name>
</gene>
<organism evidence="2 3">
    <name type="scientific">Moorena producens (strain JHB)</name>
    <dbReference type="NCBI Taxonomy" id="1454205"/>
    <lineage>
        <taxon>Bacteria</taxon>
        <taxon>Bacillati</taxon>
        <taxon>Cyanobacteriota</taxon>
        <taxon>Cyanophyceae</taxon>
        <taxon>Coleofasciculales</taxon>
        <taxon>Coleofasciculaceae</taxon>
        <taxon>Moorena</taxon>
    </lineage>
</organism>
<dbReference type="Pfam" id="PF00092">
    <property type="entry name" value="VWA"/>
    <property type="match status" value="1"/>
</dbReference>
<dbReference type="InterPro" id="IPR036465">
    <property type="entry name" value="vWFA_dom_sf"/>
</dbReference>
<evidence type="ECO:0000313" key="3">
    <source>
        <dbReference type="Proteomes" id="UP000176944"/>
    </source>
</evidence>
<proteinExistence type="predicted"/>
<name>A0A1D9FWF9_MOOP1</name>
<dbReference type="EMBL" id="CP017708">
    <property type="protein sequence ID" value="AOY79706.1"/>
    <property type="molecule type" value="Genomic_DNA"/>
</dbReference>
<feature type="domain" description="VWFA" evidence="1">
    <location>
        <begin position="46"/>
        <end position="246"/>
    </location>
</feature>
<dbReference type="Proteomes" id="UP000176944">
    <property type="component" value="Chromosome"/>
</dbReference>
<dbReference type="InterPro" id="IPR051266">
    <property type="entry name" value="CLCR"/>
</dbReference>
<evidence type="ECO:0000259" key="1">
    <source>
        <dbReference type="PROSITE" id="PS50234"/>
    </source>
</evidence>
<dbReference type="PROSITE" id="PS50234">
    <property type="entry name" value="VWFA"/>
    <property type="match status" value="1"/>
</dbReference>
<accession>A0A1D9FWF9</accession>
<dbReference type="PANTHER" id="PTHR10579:SF43">
    <property type="entry name" value="ZINC FINGER (C3HC4-TYPE RING FINGER) FAMILY PROTEIN"/>
    <property type="match status" value="1"/>
</dbReference>
<dbReference type="SUPFAM" id="SSF53300">
    <property type="entry name" value="vWA-like"/>
    <property type="match status" value="1"/>
</dbReference>
<dbReference type="InterPro" id="IPR002035">
    <property type="entry name" value="VWF_A"/>
</dbReference>
<sequence length="464" mass="50764">MSNPPLYVAITPHREFLPADTPDQKLFVMLKLRPTKAVAAQLPSTSFAFVIDTSGSMYEVVEGDTKPTGRVYTQDGNNYEEVTGGKTKIDIVIESLLNLVGSNQLGGSDRIAIIQFDDQASTIVRLTPATQTIELEAGIEKLRNYSGGTCMGEGMEQTLTMLSGQTMTSRRALIFTDGQAFDEEECRELAKQFAENGIPITALGVGDYNEDLLINLSDTTAGHLHHIVSGDATGTDVAIRDLPQILFREFSQAQQEVVNNLTLTAKTVKGVKLTRVVRAYPDQAEFPLIQYPYLIGTAIANDETVFILEFTIDSHSSSRVRIAQLGLTYDIPGQNRRGELPPQNVVVQFVPGQSGAAQVDPEVMGYVQQCNISQLVTQATRLADSNPEEAGKLLDTARRMTVRIGNQAMLDSLNQAQDELRKTRKISSGTRKTIKMGSRGKTIKMSGDINTELSEEQIRKVSGT</sequence>
<reference evidence="3" key="1">
    <citation type="submission" date="2016-10" db="EMBL/GenBank/DDBJ databases">
        <title>Comparative genomics uncovers the prolific and rare metabolic potential of the cyanobacterial genus Moorea.</title>
        <authorList>
            <person name="Leao T."/>
            <person name="Castelao G."/>
            <person name="Korobeynikov A."/>
            <person name="Monroe E.A."/>
            <person name="Podell S."/>
            <person name="Glukhov E."/>
            <person name="Allen E."/>
            <person name="Gerwick W.H."/>
            <person name="Gerwick L."/>
        </authorList>
    </citation>
    <scope>NUCLEOTIDE SEQUENCE [LARGE SCALE GENOMIC DNA]</scope>
    <source>
        <strain evidence="3">JHB</strain>
    </source>
</reference>
<dbReference type="SMART" id="SM00327">
    <property type="entry name" value="VWA"/>
    <property type="match status" value="1"/>
</dbReference>